<dbReference type="PROSITE" id="PS50928">
    <property type="entry name" value="ABC_TM1"/>
    <property type="match status" value="1"/>
</dbReference>
<feature type="transmembrane region" description="Helical" evidence="7">
    <location>
        <begin position="179"/>
        <end position="199"/>
    </location>
</feature>
<comment type="caution">
    <text evidence="9">The sequence shown here is derived from an EMBL/GenBank/DDBJ whole genome shotgun (WGS) entry which is preliminary data.</text>
</comment>
<feature type="domain" description="ABC transmembrane type-1" evidence="8">
    <location>
        <begin position="96"/>
        <end position="302"/>
    </location>
</feature>
<keyword evidence="6 7" id="KW-0472">Membrane</keyword>
<dbReference type="InterPro" id="IPR035906">
    <property type="entry name" value="MetI-like_sf"/>
</dbReference>
<keyword evidence="5 7" id="KW-1133">Transmembrane helix</keyword>
<gene>
    <name evidence="9" type="ORF">GCM10022261_10100</name>
</gene>
<keyword evidence="2 7" id="KW-0813">Transport</keyword>
<evidence type="ECO:0000256" key="4">
    <source>
        <dbReference type="ARBA" id="ARBA00022692"/>
    </source>
</evidence>
<dbReference type="InterPro" id="IPR045621">
    <property type="entry name" value="BPD_transp_1_N"/>
</dbReference>
<proteinExistence type="inferred from homology"/>
<keyword evidence="4 7" id="KW-0812">Transmembrane</keyword>
<comment type="subcellular location">
    <subcellularLocation>
        <location evidence="1 7">Cell membrane</location>
        <topology evidence="1 7">Multi-pass membrane protein</topology>
    </subcellularLocation>
</comment>
<dbReference type="Pfam" id="PF19300">
    <property type="entry name" value="BPD_transp_1_N"/>
    <property type="match status" value="1"/>
</dbReference>
<feature type="transmembrane region" description="Helical" evidence="7">
    <location>
        <begin position="12"/>
        <end position="31"/>
    </location>
</feature>
<feature type="transmembrane region" description="Helical" evidence="7">
    <location>
        <begin position="241"/>
        <end position="263"/>
    </location>
</feature>
<dbReference type="RefSeq" id="WP_236863535.1">
    <property type="nucleotide sequence ID" value="NZ_BAABAZ010000004.1"/>
</dbReference>
<feature type="transmembrane region" description="Helical" evidence="7">
    <location>
        <begin position="135"/>
        <end position="167"/>
    </location>
</feature>
<dbReference type="CDD" id="cd06261">
    <property type="entry name" value="TM_PBP2"/>
    <property type="match status" value="1"/>
</dbReference>
<organism evidence="9 10">
    <name type="scientific">Brevibacterium daeguense</name>
    <dbReference type="NCBI Taxonomy" id="909936"/>
    <lineage>
        <taxon>Bacteria</taxon>
        <taxon>Bacillati</taxon>
        <taxon>Actinomycetota</taxon>
        <taxon>Actinomycetes</taxon>
        <taxon>Micrococcales</taxon>
        <taxon>Brevibacteriaceae</taxon>
        <taxon>Brevibacterium</taxon>
    </lineage>
</organism>
<evidence type="ECO:0000256" key="2">
    <source>
        <dbReference type="ARBA" id="ARBA00022448"/>
    </source>
</evidence>
<dbReference type="Pfam" id="PF00528">
    <property type="entry name" value="BPD_transp_1"/>
    <property type="match status" value="1"/>
</dbReference>
<reference evidence="10" key="1">
    <citation type="journal article" date="2019" name="Int. J. Syst. Evol. Microbiol.">
        <title>The Global Catalogue of Microorganisms (GCM) 10K type strain sequencing project: providing services to taxonomists for standard genome sequencing and annotation.</title>
        <authorList>
            <consortium name="The Broad Institute Genomics Platform"/>
            <consortium name="The Broad Institute Genome Sequencing Center for Infectious Disease"/>
            <person name="Wu L."/>
            <person name="Ma J."/>
        </authorList>
    </citation>
    <scope>NUCLEOTIDE SEQUENCE [LARGE SCALE GENOMIC DNA]</scope>
    <source>
        <strain evidence="10">JCM 17458</strain>
    </source>
</reference>
<evidence type="ECO:0000313" key="10">
    <source>
        <dbReference type="Proteomes" id="UP001501586"/>
    </source>
</evidence>
<dbReference type="Proteomes" id="UP001501586">
    <property type="component" value="Unassembled WGS sequence"/>
</dbReference>
<dbReference type="InterPro" id="IPR000515">
    <property type="entry name" value="MetI-like"/>
</dbReference>
<dbReference type="PANTHER" id="PTHR43163:SF6">
    <property type="entry name" value="DIPEPTIDE TRANSPORT SYSTEM PERMEASE PROTEIN DPPB-RELATED"/>
    <property type="match status" value="1"/>
</dbReference>
<accession>A0ABP8EHP3</accession>
<keyword evidence="10" id="KW-1185">Reference proteome</keyword>
<dbReference type="Gene3D" id="1.10.3720.10">
    <property type="entry name" value="MetI-like"/>
    <property type="match status" value="1"/>
</dbReference>
<name>A0ABP8EHP3_9MICO</name>
<dbReference type="SUPFAM" id="SSF161098">
    <property type="entry name" value="MetI-like"/>
    <property type="match status" value="1"/>
</dbReference>
<evidence type="ECO:0000256" key="5">
    <source>
        <dbReference type="ARBA" id="ARBA00022989"/>
    </source>
</evidence>
<dbReference type="PANTHER" id="PTHR43163">
    <property type="entry name" value="DIPEPTIDE TRANSPORT SYSTEM PERMEASE PROTEIN DPPB-RELATED"/>
    <property type="match status" value="1"/>
</dbReference>
<feature type="transmembrane region" description="Helical" evidence="7">
    <location>
        <begin position="283"/>
        <end position="309"/>
    </location>
</feature>
<keyword evidence="3" id="KW-1003">Cell membrane</keyword>
<protein>
    <submittedName>
        <fullName evidence="9">ABC transporter permease</fullName>
    </submittedName>
</protein>
<evidence type="ECO:0000256" key="6">
    <source>
        <dbReference type="ARBA" id="ARBA00023136"/>
    </source>
</evidence>
<feature type="transmembrane region" description="Helical" evidence="7">
    <location>
        <begin position="100"/>
        <end position="123"/>
    </location>
</feature>
<evidence type="ECO:0000256" key="7">
    <source>
        <dbReference type="RuleBase" id="RU363032"/>
    </source>
</evidence>
<comment type="similarity">
    <text evidence="7">Belongs to the binding-protein-dependent transport system permease family.</text>
</comment>
<evidence type="ECO:0000259" key="8">
    <source>
        <dbReference type="PROSITE" id="PS50928"/>
    </source>
</evidence>
<dbReference type="EMBL" id="BAABAZ010000004">
    <property type="protein sequence ID" value="GAA4283479.1"/>
    <property type="molecule type" value="Genomic_DNA"/>
</dbReference>
<evidence type="ECO:0000313" key="9">
    <source>
        <dbReference type="EMBL" id="GAA4283479.1"/>
    </source>
</evidence>
<sequence>MIARLVVRRLLISIVILFAVSLIVFFATLLLPGDPARAILGQQATPERIAAINAQMNLDAPPWTRYFLWLGGLFTGDLGTSVATGQPVSELLGERVGASVFLMVAAALISVPAGILLGIYSALRRGKAVDSAITGISLVLAALPEFVVGIALVAFFSTTVFTILPAVTMQPPGTQVWDFPLQLVLPVAVLVLVVTPYIARMMRATMIEVLDSGYVEMARLKGVPERRVVLRHALPHAIGPVAQVIAIQLAWMAGGVVVVEFLFRYPGLGQALIDAVSYRDVQVVQAVTMIIAVIYVIVNLLADIVGILANPKLRTGGES</sequence>
<evidence type="ECO:0000256" key="1">
    <source>
        <dbReference type="ARBA" id="ARBA00004651"/>
    </source>
</evidence>
<evidence type="ECO:0000256" key="3">
    <source>
        <dbReference type="ARBA" id="ARBA00022475"/>
    </source>
</evidence>